<gene>
    <name evidence="1" type="ORF">BM524_19085</name>
</gene>
<protein>
    <submittedName>
        <fullName evidence="1">Uncharacterized protein</fullName>
    </submittedName>
</protein>
<sequence>MTTHNPVNDTFDTIIDITPKLRDAALSALFSCARLYLGFTPKNVEAGFAIGYAKGYATEHEKQALYNEYGSTYIIADNACRRVRRHGATVSIPVRYDLPYAKGDNQSGSLLVINPFEVNATSQWSFNRCLWEALQENGWSSSDYSYYQQVCSPLYLVNLFFEEYWTALVEYARSNDFFFNRAFMDFTQEMRAA</sequence>
<proteinExistence type="predicted"/>
<dbReference type="Proteomes" id="UP000182101">
    <property type="component" value="Plasmid pAMCP48-600"/>
</dbReference>
<keyword evidence="1" id="KW-0614">Plasmid</keyword>
<reference evidence="1 2" key="1">
    <citation type="submission" date="2016-11" db="EMBL/GenBank/DDBJ databases">
        <title>Networking in microbes: conjugative elements and plasmids in the genus Alteromonas.</title>
        <authorList>
            <person name="Lopez-Perez M."/>
            <person name="Ramon-Marco N."/>
            <person name="Rodriguez-Valera F."/>
        </authorList>
    </citation>
    <scope>NUCLEOTIDE SEQUENCE [LARGE SCALE GENOMIC DNA]</scope>
    <source>
        <strain evidence="1 2">CP48</strain>
        <plasmid evidence="2">pamcp48-600</plasmid>
    </source>
</reference>
<dbReference type="RefSeq" id="WP_071960637.1">
    <property type="nucleotide sequence ID" value="NZ_CP018025.1"/>
</dbReference>
<geneLocation type="plasmid" evidence="2">
    <name>pamcp48-600</name>
</geneLocation>
<organism evidence="1 2">
    <name type="scientific">Alteromonas mediterranea</name>
    <dbReference type="NCBI Taxonomy" id="314275"/>
    <lineage>
        <taxon>Bacteria</taxon>
        <taxon>Pseudomonadati</taxon>
        <taxon>Pseudomonadota</taxon>
        <taxon>Gammaproteobacteria</taxon>
        <taxon>Alteromonadales</taxon>
        <taxon>Alteromonadaceae</taxon>
        <taxon>Alteromonas/Salinimonas group</taxon>
        <taxon>Alteromonas</taxon>
    </lineage>
</organism>
<evidence type="ECO:0000313" key="2">
    <source>
        <dbReference type="Proteomes" id="UP000182101"/>
    </source>
</evidence>
<evidence type="ECO:0000313" key="1">
    <source>
        <dbReference type="EMBL" id="APD92027.1"/>
    </source>
</evidence>
<accession>A0AAC9NU34</accession>
<dbReference type="EMBL" id="CP018025">
    <property type="protein sequence ID" value="APD92027.1"/>
    <property type="molecule type" value="Genomic_DNA"/>
</dbReference>
<name>A0AAC9NU34_9ALTE</name>
<dbReference type="AlphaFoldDB" id="A0AAC9NU34"/>